<gene>
    <name evidence="11" type="ORF">G2W53_025050</name>
</gene>
<dbReference type="AlphaFoldDB" id="A0A834TEK9"/>
<evidence type="ECO:0000256" key="4">
    <source>
        <dbReference type="ARBA" id="ARBA00022475"/>
    </source>
</evidence>
<reference evidence="11" key="1">
    <citation type="submission" date="2020-09" db="EMBL/GenBank/DDBJ databases">
        <title>Genome-Enabled Discovery of Anthraquinone Biosynthesis in Senna tora.</title>
        <authorList>
            <person name="Kang S.-H."/>
            <person name="Pandey R.P."/>
            <person name="Lee C.-M."/>
            <person name="Sim J.-S."/>
            <person name="Jeong J.-T."/>
            <person name="Choi B.-S."/>
            <person name="Jung M."/>
            <person name="Ginzburg D."/>
            <person name="Zhao K."/>
            <person name="Won S.Y."/>
            <person name="Oh T.-J."/>
            <person name="Yu Y."/>
            <person name="Kim N.-H."/>
            <person name="Lee O.R."/>
            <person name="Lee T.-H."/>
            <person name="Bashyal P."/>
            <person name="Kim T.-S."/>
            <person name="Lee W.-H."/>
            <person name="Kawkins C."/>
            <person name="Kim C.-K."/>
            <person name="Kim J.S."/>
            <person name="Ahn B.O."/>
            <person name="Rhee S.Y."/>
            <person name="Sohng J.K."/>
        </authorList>
    </citation>
    <scope>NUCLEOTIDE SEQUENCE</scope>
    <source>
        <tissue evidence="11">Leaf</tissue>
    </source>
</reference>
<dbReference type="EMBL" id="JAAIUW010000008">
    <property type="protein sequence ID" value="KAF7819595.1"/>
    <property type="molecule type" value="Genomic_DNA"/>
</dbReference>
<feature type="compositionally biased region" description="Basic and acidic residues" evidence="9">
    <location>
        <begin position="1"/>
        <end position="11"/>
    </location>
</feature>
<evidence type="ECO:0000259" key="10">
    <source>
        <dbReference type="Pfam" id="PF04535"/>
    </source>
</evidence>
<evidence type="ECO:0000313" key="12">
    <source>
        <dbReference type="Proteomes" id="UP000634136"/>
    </source>
</evidence>
<feature type="compositionally biased region" description="Polar residues" evidence="9">
    <location>
        <begin position="14"/>
        <end position="24"/>
    </location>
</feature>
<comment type="subcellular location">
    <subcellularLocation>
        <location evidence="1 8">Cell membrane</location>
        <topology evidence="1 8">Multi-pass membrane protein</topology>
    </subcellularLocation>
</comment>
<comment type="subunit">
    <text evidence="3 8">Homodimer and heterodimers.</text>
</comment>
<name>A0A834TEK9_9FABA</name>
<keyword evidence="5 8" id="KW-0812">Transmembrane</keyword>
<comment type="caution">
    <text evidence="11">The sequence shown here is derived from an EMBL/GenBank/DDBJ whole genome shotgun (WGS) entry which is preliminary data.</text>
</comment>
<comment type="similarity">
    <text evidence="2 8">Belongs to the Casparian strip membrane proteins (CASP) family.</text>
</comment>
<evidence type="ECO:0000256" key="2">
    <source>
        <dbReference type="ARBA" id="ARBA00007651"/>
    </source>
</evidence>
<evidence type="ECO:0000256" key="8">
    <source>
        <dbReference type="RuleBase" id="RU361233"/>
    </source>
</evidence>
<keyword evidence="12" id="KW-1185">Reference proteome</keyword>
<comment type="caution">
    <text evidence="8">Lacks conserved residue(s) required for the propagation of feature annotation.</text>
</comment>
<sequence length="342" mass="37359">MKKEAESKAEEAQPMNTDSLVKGQQQEEDSGRKKKHHTLSDASPSVTRYSPSTPPSLRTRKPPSPPLPSSPKSSISDDHSSVTHDKPSSPPPLDSSSDSSISSDLCSVADRTPPLESERFSPIPSEQPASPVVVANRFQVEPKVVTKVDPGAEEGVVGVNDVEEGTGGGDGGNNRRLRPDANRFLRSKKEGKLNKALLGLRIVAFVFCLASFSVLAADRERGWAMDSFYSYKELRCTLSVNVIGSMYSALQVSDLIKYFITKKYILGHPLRGFFNFSMDQILTYLLMSASSSAATRAYDWESNWGKDLFPDMANASVALSFVAFVSFALTSLVSGYILCKFR</sequence>
<feature type="compositionally biased region" description="Basic and acidic residues" evidence="9">
    <location>
        <begin position="75"/>
        <end position="87"/>
    </location>
</feature>
<dbReference type="GO" id="GO:0005886">
    <property type="term" value="C:plasma membrane"/>
    <property type="evidence" value="ECO:0007669"/>
    <property type="project" value="UniProtKB-SubCell"/>
</dbReference>
<keyword evidence="4 8" id="KW-1003">Cell membrane</keyword>
<keyword evidence="6 8" id="KW-1133">Transmembrane helix</keyword>
<feature type="region of interest" description="Disordered" evidence="9">
    <location>
        <begin position="159"/>
        <end position="179"/>
    </location>
</feature>
<dbReference type="PANTHER" id="PTHR33573:SF38">
    <property type="entry name" value="CASP-LIKE PROTEIN 4A1"/>
    <property type="match status" value="1"/>
</dbReference>
<organism evidence="11 12">
    <name type="scientific">Senna tora</name>
    <dbReference type="NCBI Taxonomy" id="362788"/>
    <lineage>
        <taxon>Eukaryota</taxon>
        <taxon>Viridiplantae</taxon>
        <taxon>Streptophyta</taxon>
        <taxon>Embryophyta</taxon>
        <taxon>Tracheophyta</taxon>
        <taxon>Spermatophyta</taxon>
        <taxon>Magnoliopsida</taxon>
        <taxon>eudicotyledons</taxon>
        <taxon>Gunneridae</taxon>
        <taxon>Pentapetalae</taxon>
        <taxon>rosids</taxon>
        <taxon>fabids</taxon>
        <taxon>Fabales</taxon>
        <taxon>Fabaceae</taxon>
        <taxon>Caesalpinioideae</taxon>
        <taxon>Cassia clade</taxon>
        <taxon>Senna</taxon>
    </lineage>
</organism>
<evidence type="ECO:0000256" key="9">
    <source>
        <dbReference type="SAM" id="MobiDB-lite"/>
    </source>
</evidence>
<feature type="region of interest" description="Disordered" evidence="9">
    <location>
        <begin position="1"/>
        <end position="128"/>
    </location>
</feature>
<proteinExistence type="inferred from homology"/>
<dbReference type="Pfam" id="PF04535">
    <property type="entry name" value="CASP_dom"/>
    <property type="match status" value="1"/>
</dbReference>
<evidence type="ECO:0000313" key="11">
    <source>
        <dbReference type="EMBL" id="KAF7819595.1"/>
    </source>
</evidence>
<evidence type="ECO:0000256" key="7">
    <source>
        <dbReference type="ARBA" id="ARBA00023136"/>
    </source>
</evidence>
<feature type="compositionally biased region" description="Polar residues" evidence="9">
    <location>
        <begin position="40"/>
        <end position="49"/>
    </location>
</feature>
<evidence type="ECO:0000256" key="5">
    <source>
        <dbReference type="ARBA" id="ARBA00022692"/>
    </source>
</evidence>
<dbReference type="InterPro" id="IPR006702">
    <property type="entry name" value="CASP_dom"/>
</dbReference>
<accession>A0A834TEK9</accession>
<protein>
    <recommendedName>
        <fullName evidence="8">CASP-like protein</fullName>
    </recommendedName>
</protein>
<keyword evidence="7 8" id="KW-0472">Membrane</keyword>
<evidence type="ECO:0000256" key="6">
    <source>
        <dbReference type="ARBA" id="ARBA00022989"/>
    </source>
</evidence>
<feature type="domain" description="Casparian strip membrane protein" evidence="10">
    <location>
        <begin position="192"/>
        <end position="325"/>
    </location>
</feature>
<evidence type="ECO:0000256" key="1">
    <source>
        <dbReference type="ARBA" id="ARBA00004651"/>
    </source>
</evidence>
<feature type="compositionally biased region" description="Low complexity" evidence="9">
    <location>
        <begin position="94"/>
        <end position="107"/>
    </location>
</feature>
<dbReference type="OrthoDB" id="672180at2759"/>
<dbReference type="Proteomes" id="UP000634136">
    <property type="component" value="Unassembled WGS sequence"/>
</dbReference>
<dbReference type="PANTHER" id="PTHR33573">
    <property type="entry name" value="CASP-LIKE PROTEIN 4A4"/>
    <property type="match status" value="1"/>
</dbReference>
<feature type="transmembrane region" description="Helical" evidence="8">
    <location>
        <begin position="196"/>
        <end position="217"/>
    </location>
</feature>
<feature type="transmembrane region" description="Helical" evidence="8">
    <location>
        <begin position="318"/>
        <end position="339"/>
    </location>
</feature>
<evidence type="ECO:0000256" key="3">
    <source>
        <dbReference type="ARBA" id="ARBA00011489"/>
    </source>
</evidence>